<feature type="compositionally biased region" description="Low complexity" evidence="1">
    <location>
        <begin position="82"/>
        <end position="91"/>
    </location>
</feature>
<dbReference type="Proteomes" id="UP000681967">
    <property type="component" value="Unassembled WGS sequence"/>
</dbReference>
<feature type="non-terminal residue" evidence="2">
    <location>
        <position position="293"/>
    </location>
</feature>
<evidence type="ECO:0000313" key="3">
    <source>
        <dbReference type="Proteomes" id="UP000681967"/>
    </source>
</evidence>
<protein>
    <submittedName>
        <fullName evidence="2">Uncharacterized protein</fullName>
    </submittedName>
</protein>
<comment type="caution">
    <text evidence="2">The sequence shown here is derived from an EMBL/GenBank/DDBJ whole genome shotgun (WGS) entry which is preliminary data.</text>
</comment>
<feature type="compositionally biased region" description="Polar residues" evidence="1">
    <location>
        <begin position="72"/>
        <end position="81"/>
    </location>
</feature>
<feature type="non-terminal residue" evidence="2">
    <location>
        <position position="1"/>
    </location>
</feature>
<organism evidence="2 3">
    <name type="scientific">Rotaria magnacalcarata</name>
    <dbReference type="NCBI Taxonomy" id="392030"/>
    <lineage>
        <taxon>Eukaryota</taxon>
        <taxon>Metazoa</taxon>
        <taxon>Spiralia</taxon>
        <taxon>Gnathifera</taxon>
        <taxon>Rotifera</taxon>
        <taxon>Eurotatoria</taxon>
        <taxon>Bdelloidea</taxon>
        <taxon>Philodinida</taxon>
        <taxon>Philodinidae</taxon>
        <taxon>Rotaria</taxon>
    </lineage>
</organism>
<evidence type="ECO:0000313" key="2">
    <source>
        <dbReference type="EMBL" id="CAF4834043.1"/>
    </source>
</evidence>
<gene>
    <name evidence="2" type="ORF">BYL167_LOCUS49561</name>
</gene>
<sequence length="293" mass="32501">EPSSSSSPTLTKTAEQNPNELAGQKSKLSFYVQPNTQVSHEPSSSSLPTFTKTDEKNPDKLPGQKSELSVYVQPNTQVSHEPSSSSLPTLTKTAEQNPNEVAGQKSDHSFYVQPNAQVSDEPPSSSKIESISEDDGGAFEDFSNSSNTKESPLITVIEKKQEEISDNSLKNDDTEQAIENDDNRIIVAMHDVANRLTSLHEQLNQYVYLTDNLNELRTNVEQIKKLHGGVDKQKTAIDNIVEHANNVNPELATLSQDLEEKRVEIADINSGLSDIIERFIDQVNQFNTDHDRL</sequence>
<feature type="region of interest" description="Disordered" evidence="1">
    <location>
        <begin position="1"/>
        <end position="151"/>
    </location>
</feature>
<evidence type="ECO:0000256" key="1">
    <source>
        <dbReference type="SAM" id="MobiDB-lite"/>
    </source>
</evidence>
<proteinExistence type="predicted"/>
<dbReference type="EMBL" id="CAJOBH010147775">
    <property type="protein sequence ID" value="CAF4834043.1"/>
    <property type="molecule type" value="Genomic_DNA"/>
</dbReference>
<reference evidence="2" key="1">
    <citation type="submission" date="2021-02" db="EMBL/GenBank/DDBJ databases">
        <authorList>
            <person name="Nowell W R."/>
        </authorList>
    </citation>
    <scope>NUCLEOTIDE SEQUENCE</scope>
</reference>
<name>A0A8S3BMD7_9BILA</name>
<accession>A0A8S3BMD7</accession>
<feature type="compositionally biased region" description="Polar residues" evidence="1">
    <location>
        <begin position="9"/>
        <end position="19"/>
    </location>
</feature>
<feature type="compositionally biased region" description="Polar residues" evidence="1">
    <location>
        <begin position="32"/>
        <end position="51"/>
    </location>
</feature>
<dbReference type="AlphaFoldDB" id="A0A8S3BMD7"/>
<feature type="compositionally biased region" description="Low complexity" evidence="1">
    <location>
        <begin position="119"/>
        <end position="129"/>
    </location>
</feature>